<comment type="caution">
    <text evidence="3">The sequence shown here is derived from an EMBL/GenBank/DDBJ whole genome shotgun (WGS) entry which is preliminary data.</text>
</comment>
<evidence type="ECO:0000259" key="2">
    <source>
        <dbReference type="Pfam" id="PF02911"/>
    </source>
</evidence>
<feature type="domain" description="Formyl transferase C-terminal" evidence="2">
    <location>
        <begin position="193"/>
        <end position="278"/>
    </location>
</feature>
<dbReference type="GO" id="GO:0005829">
    <property type="term" value="C:cytosol"/>
    <property type="evidence" value="ECO:0007669"/>
    <property type="project" value="TreeGrafter"/>
</dbReference>
<protein>
    <recommendedName>
        <fullName evidence="5">Methionyl-tRNA formyltransferase</fullName>
    </recommendedName>
</protein>
<dbReference type="InterPro" id="IPR002376">
    <property type="entry name" value="Formyl_transf_N"/>
</dbReference>
<dbReference type="SUPFAM" id="SSF50486">
    <property type="entry name" value="FMT C-terminal domain-like"/>
    <property type="match status" value="1"/>
</dbReference>
<dbReference type="OrthoDB" id="9802815at2"/>
<reference evidence="3 4" key="1">
    <citation type="submission" date="2018-03" db="EMBL/GenBank/DDBJ databases">
        <authorList>
            <person name="Keele B.F."/>
        </authorList>
    </citation>
    <scope>NUCLEOTIDE SEQUENCE [LARGE SCALE GENOMIC DNA]</scope>
    <source>
        <strain evidence="3 4">IB-3</strain>
    </source>
</reference>
<dbReference type="PANTHER" id="PTHR11138:SF5">
    <property type="entry name" value="METHIONYL-TRNA FORMYLTRANSFERASE, MITOCHONDRIAL"/>
    <property type="match status" value="1"/>
</dbReference>
<dbReference type="AlphaFoldDB" id="A0A2R7Z157"/>
<dbReference type="InterPro" id="IPR005793">
    <property type="entry name" value="Formyl_trans_C"/>
</dbReference>
<organism evidence="3 4">
    <name type="scientific">Nocardioides currus</name>
    <dbReference type="NCBI Taxonomy" id="2133958"/>
    <lineage>
        <taxon>Bacteria</taxon>
        <taxon>Bacillati</taxon>
        <taxon>Actinomycetota</taxon>
        <taxon>Actinomycetes</taxon>
        <taxon>Propionibacteriales</taxon>
        <taxon>Nocardioidaceae</taxon>
        <taxon>Nocardioides</taxon>
    </lineage>
</organism>
<evidence type="ECO:0000259" key="1">
    <source>
        <dbReference type="Pfam" id="PF00551"/>
    </source>
</evidence>
<evidence type="ECO:0000313" key="4">
    <source>
        <dbReference type="Proteomes" id="UP000244867"/>
    </source>
</evidence>
<evidence type="ECO:0008006" key="5">
    <source>
        <dbReference type="Google" id="ProtNLM"/>
    </source>
</evidence>
<dbReference type="GO" id="GO:0004479">
    <property type="term" value="F:methionyl-tRNA formyltransferase activity"/>
    <property type="evidence" value="ECO:0007669"/>
    <property type="project" value="TreeGrafter"/>
</dbReference>
<name>A0A2R7Z157_9ACTN</name>
<sequence>MPELPRVLLIGLGSTTGSALDALMDRFEVCGLVRPGFDGVVSMALDAGVPVQADARLSAVVDLIENLRPDAVVVSSYDRILPGHVVTAVPCINVHYAPLPRYRGRATVNWAIINGEESTAITVHCLEPDLDAGGILLQHAVPLGPESTTGAVYDQLNDLQRRFLADAVERRLAGDRGEPQDEADATYSCSRVPADGEIDWSRSTATVDRLVRALDGPFPPAFTFLGTDRIDVLRAVPVTDAPTYAGRIPGRVIRVDRAVGHVDVLTGDGVLRLLEVASSAQSHRPADLITSVRHQLVSGAEARLATLERRLAAYEVEVRP</sequence>
<evidence type="ECO:0000313" key="3">
    <source>
        <dbReference type="EMBL" id="PUA82355.1"/>
    </source>
</evidence>
<dbReference type="RefSeq" id="WP_108342542.1">
    <property type="nucleotide sequence ID" value="NZ_PYXZ01000001.1"/>
</dbReference>
<dbReference type="Proteomes" id="UP000244867">
    <property type="component" value="Unassembled WGS sequence"/>
</dbReference>
<gene>
    <name evidence="3" type="ORF">C7S10_00955</name>
</gene>
<dbReference type="EMBL" id="PYXZ01000001">
    <property type="protein sequence ID" value="PUA82355.1"/>
    <property type="molecule type" value="Genomic_DNA"/>
</dbReference>
<accession>A0A2R7Z157</accession>
<dbReference type="InterPro" id="IPR011034">
    <property type="entry name" value="Formyl_transferase-like_C_sf"/>
</dbReference>
<proteinExistence type="predicted"/>
<dbReference type="Pfam" id="PF00551">
    <property type="entry name" value="Formyl_trans_N"/>
    <property type="match status" value="1"/>
</dbReference>
<dbReference type="SUPFAM" id="SSF53328">
    <property type="entry name" value="Formyltransferase"/>
    <property type="match status" value="1"/>
</dbReference>
<feature type="domain" description="Formyl transferase N-terminal" evidence="1">
    <location>
        <begin position="54"/>
        <end position="167"/>
    </location>
</feature>
<keyword evidence="4" id="KW-1185">Reference proteome</keyword>
<dbReference type="PANTHER" id="PTHR11138">
    <property type="entry name" value="METHIONYL-TRNA FORMYLTRANSFERASE"/>
    <property type="match status" value="1"/>
</dbReference>
<dbReference type="Gene3D" id="3.40.50.12230">
    <property type="match status" value="1"/>
</dbReference>
<dbReference type="Pfam" id="PF02911">
    <property type="entry name" value="Formyl_trans_C"/>
    <property type="match status" value="1"/>
</dbReference>
<dbReference type="InterPro" id="IPR036477">
    <property type="entry name" value="Formyl_transf_N_sf"/>
</dbReference>